<feature type="chain" id="PRO_5046380478" description="Solute-binding protein family 3/N-terminal domain-containing protein" evidence="2">
    <location>
        <begin position="21"/>
        <end position="233"/>
    </location>
</feature>
<proteinExistence type="inferred from homology"/>
<evidence type="ECO:0000256" key="2">
    <source>
        <dbReference type="SAM" id="SignalP"/>
    </source>
</evidence>
<evidence type="ECO:0008006" key="5">
    <source>
        <dbReference type="Google" id="ProtNLM"/>
    </source>
</evidence>
<evidence type="ECO:0000256" key="1">
    <source>
        <dbReference type="ARBA" id="ARBA00010333"/>
    </source>
</evidence>
<keyword evidence="4" id="KW-1185">Reference proteome</keyword>
<organism evidence="3 4">
    <name type="scientific">Thalassotalea profundi</name>
    <dbReference type="NCBI Taxonomy" id="2036687"/>
    <lineage>
        <taxon>Bacteria</taxon>
        <taxon>Pseudomonadati</taxon>
        <taxon>Pseudomonadota</taxon>
        <taxon>Gammaproteobacteria</taxon>
        <taxon>Alteromonadales</taxon>
        <taxon>Colwelliaceae</taxon>
        <taxon>Thalassotalea</taxon>
    </lineage>
</organism>
<dbReference type="Gene3D" id="3.40.190.10">
    <property type="entry name" value="Periplasmic binding protein-like II"/>
    <property type="match status" value="2"/>
</dbReference>
<evidence type="ECO:0000313" key="3">
    <source>
        <dbReference type="EMBL" id="GHE90406.1"/>
    </source>
</evidence>
<protein>
    <recommendedName>
        <fullName evidence="5">Solute-binding protein family 3/N-terminal domain-containing protein</fullName>
    </recommendedName>
</protein>
<accession>A0ABQ3ISE7</accession>
<evidence type="ECO:0000313" key="4">
    <source>
        <dbReference type="Proteomes" id="UP000626370"/>
    </source>
</evidence>
<feature type="signal peptide" evidence="2">
    <location>
        <begin position="1"/>
        <end position="20"/>
    </location>
</feature>
<dbReference type="EMBL" id="BNAH01000007">
    <property type="protein sequence ID" value="GHE90406.1"/>
    <property type="molecule type" value="Genomic_DNA"/>
</dbReference>
<gene>
    <name evidence="3" type="ORF">GCM10011501_19750</name>
</gene>
<dbReference type="SUPFAM" id="SSF53850">
    <property type="entry name" value="Periplasmic binding protein-like II"/>
    <property type="match status" value="1"/>
</dbReference>
<comment type="similarity">
    <text evidence="1">Belongs to the bacterial solute-binding protein 3 family.</text>
</comment>
<dbReference type="PANTHER" id="PTHR35936">
    <property type="entry name" value="MEMBRANE-BOUND LYTIC MUREIN TRANSGLYCOSYLASE F"/>
    <property type="match status" value="1"/>
</dbReference>
<reference evidence="4" key="1">
    <citation type="journal article" date="2019" name="Int. J. Syst. Evol. Microbiol.">
        <title>The Global Catalogue of Microorganisms (GCM) 10K type strain sequencing project: providing services to taxonomists for standard genome sequencing and annotation.</title>
        <authorList>
            <consortium name="The Broad Institute Genomics Platform"/>
            <consortium name="The Broad Institute Genome Sequencing Center for Infectious Disease"/>
            <person name="Wu L."/>
            <person name="Ma J."/>
        </authorList>
    </citation>
    <scope>NUCLEOTIDE SEQUENCE [LARGE SCALE GENOMIC DNA]</scope>
    <source>
        <strain evidence="4">CGMCC 1.15922</strain>
    </source>
</reference>
<name>A0ABQ3ISE7_9GAMM</name>
<keyword evidence="2" id="KW-0732">Signal</keyword>
<sequence length="233" mass="26542">MYYRKLLFFMTFFSVSTCFSSESIKLAVENSWPPYSDINGNGISKDIIQKAFASVNINVEFIVVPYKRALFLAEVGEVVGAFNVTKQESTTKVFSFGEEAILQAEASFYYENSNKLNVKSANEIPTGASIALIIGYEYGNDYEKNKHRFNEIRVSNQKQIIQLIRNKRVDLAIMFDEVAKYTLREMGLERNDIKQGGINHKSDIYVAFNKNQETTPLIKLLDQGLRNIKAAEK</sequence>
<dbReference type="Proteomes" id="UP000626370">
    <property type="component" value="Unassembled WGS sequence"/>
</dbReference>
<comment type="caution">
    <text evidence="3">The sequence shown here is derived from an EMBL/GenBank/DDBJ whole genome shotgun (WGS) entry which is preliminary data.</text>
</comment>
<dbReference type="PANTHER" id="PTHR35936:SF25">
    <property type="entry name" value="ABC TRANSPORTER SUBSTRATE-BINDING PROTEIN"/>
    <property type="match status" value="1"/>
</dbReference>